<gene>
    <name evidence="1" type="ORF">Pan44_02390</name>
</gene>
<dbReference type="AlphaFoldDB" id="A0A517S7Y2"/>
<dbReference type="KEGG" id="ccos:Pan44_02390"/>
<proteinExistence type="predicted"/>
<protein>
    <submittedName>
        <fullName evidence="1">Uncharacterized protein</fullName>
    </submittedName>
</protein>
<accession>A0A517S7Y2</accession>
<dbReference type="Proteomes" id="UP000315700">
    <property type="component" value="Chromosome"/>
</dbReference>
<name>A0A517S7Y2_9PLAN</name>
<dbReference type="InParanoid" id="A0A517S7Y2"/>
<sequence>MTSEAGGITETWTEPVPLTLAQQKEFVRLVSQGASPAAVCSQLGVSLESARLTMERDARFRRHMKPVPQTLGENVRAAMYLKAMKGTVSAQTFWLKEEAAHDAAGEDEIPVTPRELIEKLDRVRKVLAEDFPGEVCE</sequence>
<evidence type="ECO:0000313" key="2">
    <source>
        <dbReference type="Proteomes" id="UP000315700"/>
    </source>
</evidence>
<reference evidence="1 2" key="1">
    <citation type="submission" date="2019-02" db="EMBL/GenBank/DDBJ databases">
        <title>Deep-cultivation of Planctomycetes and their phenomic and genomic characterization uncovers novel biology.</title>
        <authorList>
            <person name="Wiegand S."/>
            <person name="Jogler M."/>
            <person name="Boedeker C."/>
            <person name="Pinto D."/>
            <person name="Vollmers J."/>
            <person name="Rivas-Marin E."/>
            <person name="Kohn T."/>
            <person name="Peeters S.H."/>
            <person name="Heuer A."/>
            <person name="Rast P."/>
            <person name="Oberbeckmann S."/>
            <person name="Bunk B."/>
            <person name="Jeske O."/>
            <person name="Meyerdierks A."/>
            <person name="Storesund J.E."/>
            <person name="Kallscheuer N."/>
            <person name="Luecker S."/>
            <person name="Lage O.M."/>
            <person name="Pohl T."/>
            <person name="Merkel B.J."/>
            <person name="Hornburger P."/>
            <person name="Mueller R.-W."/>
            <person name="Bruemmer F."/>
            <person name="Labrenz M."/>
            <person name="Spormann A.M."/>
            <person name="Op den Camp H."/>
            <person name="Overmann J."/>
            <person name="Amann R."/>
            <person name="Jetten M.S.M."/>
            <person name="Mascher T."/>
            <person name="Medema M.H."/>
            <person name="Devos D.P."/>
            <person name="Kaster A.-K."/>
            <person name="Ovreas L."/>
            <person name="Rohde M."/>
            <person name="Galperin M.Y."/>
            <person name="Jogler C."/>
        </authorList>
    </citation>
    <scope>NUCLEOTIDE SEQUENCE [LARGE SCALE GENOMIC DNA]</scope>
    <source>
        <strain evidence="1 2">Pan44</strain>
    </source>
</reference>
<dbReference type="OrthoDB" id="214087at2"/>
<dbReference type="EMBL" id="CP036271">
    <property type="protein sequence ID" value="QDT52230.1"/>
    <property type="molecule type" value="Genomic_DNA"/>
</dbReference>
<dbReference type="RefSeq" id="WP_145026464.1">
    <property type="nucleotide sequence ID" value="NZ_CP036271.1"/>
</dbReference>
<organism evidence="1 2">
    <name type="scientific">Caulifigura coniformis</name>
    <dbReference type="NCBI Taxonomy" id="2527983"/>
    <lineage>
        <taxon>Bacteria</taxon>
        <taxon>Pseudomonadati</taxon>
        <taxon>Planctomycetota</taxon>
        <taxon>Planctomycetia</taxon>
        <taxon>Planctomycetales</taxon>
        <taxon>Planctomycetaceae</taxon>
        <taxon>Caulifigura</taxon>
    </lineage>
</organism>
<evidence type="ECO:0000313" key="1">
    <source>
        <dbReference type="EMBL" id="QDT52230.1"/>
    </source>
</evidence>
<keyword evidence="2" id="KW-1185">Reference proteome</keyword>